<feature type="transmembrane region" description="Helical" evidence="1">
    <location>
        <begin position="66"/>
        <end position="88"/>
    </location>
</feature>
<feature type="transmembrane region" description="Helical" evidence="1">
    <location>
        <begin position="39"/>
        <end position="60"/>
    </location>
</feature>
<dbReference type="EMBL" id="JAUKTV010000003">
    <property type="protein sequence ID" value="KAK0742075.1"/>
    <property type="molecule type" value="Genomic_DNA"/>
</dbReference>
<protein>
    <submittedName>
        <fullName evidence="2">Uncharacterized protein</fullName>
    </submittedName>
</protein>
<evidence type="ECO:0000313" key="3">
    <source>
        <dbReference type="Proteomes" id="UP001172159"/>
    </source>
</evidence>
<feature type="transmembrane region" description="Helical" evidence="1">
    <location>
        <begin position="12"/>
        <end position="32"/>
    </location>
</feature>
<evidence type="ECO:0000256" key="1">
    <source>
        <dbReference type="SAM" id="Phobius"/>
    </source>
</evidence>
<gene>
    <name evidence="2" type="ORF">B0T21DRAFT_345919</name>
</gene>
<dbReference type="Proteomes" id="UP001172159">
    <property type="component" value="Unassembled WGS sequence"/>
</dbReference>
<evidence type="ECO:0000313" key="2">
    <source>
        <dbReference type="EMBL" id="KAK0742075.1"/>
    </source>
</evidence>
<organism evidence="2 3">
    <name type="scientific">Apiosordaria backusii</name>
    <dbReference type="NCBI Taxonomy" id="314023"/>
    <lineage>
        <taxon>Eukaryota</taxon>
        <taxon>Fungi</taxon>
        <taxon>Dikarya</taxon>
        <taxon>Ascomycota</taxon>
        <taxon>Pezizomycotina</taxon>
        <taxon>Sordariomycetes</taxon>
        <taxon>Sordariomycetidae</taxon>
        <taxon>Sordariales</taxon>
        <taxon>Lasiosphaeriaceae</taxon>
        <taxon>Apiosordaria</taxon>
    </lineage>
</organism>
<accession>A0AA40EMI0</accession>
<name>A0AA40EMI0_9PEZI</name>
<reference evidence="2" key="1">
    <citation type="submission" date="2023-06" db="EMBL/GenBank/DDBJ databases">
        <title>Genome-scale phylogeny and comparative genomics of the fungal order Sordariales.</title>
        <authorList>
            <consortium name="Lawrence Berkeley National Laboratory"/>
            <person name="Hensen N."/>
            <person name="Bonometti L."/>
            <person name="Westerberg I."/>
            <person name="Brannstrom I.O."/>
            <person name="Guillou S."/>
            <person name="Cros-Aarteil S."/>
            <person name="Calhoun S."/>
            <person name="Haridas S."/>
            <person name="Kuo A."/>
            <person name="Mondo S."/>
            <person name="Pangilinan J."/>
            <person name="Riley R."/>
            <person name="Labutti K."/>
            <person name="Andreopoulos B."/>
            <person name="Lipzen A."/>
            <person name="Chen C."/>
            <person name="Yanf M."/>
            <person name="Daum C."/>
            <person name="Ng V."/>
            <person name="Clum A."/>
            <person name="Steindorff A."/>
            <person name="Ohm R."/>
            <person name="Martin F."/>
            <person name="Silar P."/>
            <person name="Natvig D."/>
            <person name="Lalanne C."/>
            <person name="Gautier V."/>
            <person name="Ament-Velasquez S.L."/>
            <person name="Kruys A."/>
            <person name="Hutchinson M.I."/>
            <person name="Powell A.J."/>
            <person name="Barry K."/>
            <person name="Miller A.N."/>
            <person name="Grigoriev I.V."/>
            <person name="Debuchy R."/>
            <person name="Gladieux P."/>
            <person name="Thoren M.H."/>
            <person name="Johannesson H."/>
        </authorList>
    </citation>
    <scope>NUCLEOTIDE SEQUENCE</scope>
    <source>
        <strain evidence="2">CBS 540.89</strain>
    </source>
</reference>
<dbReference type="AlphaFoldDB" id="A0AA40EMI0"/>
<feature type="transmembrane region" description="Helical" evidence="1">
    <location>
        <begin position="95"/>
        <end position="111"/>
    </location>
</feature>
<proteinExistence type="predicted"/>
<comment type="caution">
    <text evidence="2">The sequence shown here is derived from an EMBL/GenBank/DDBJ whole genome shotgun (WGS) entry which is preliminary data.</text>
</comment>
<keyword evidence="3" id="KW-1185">Reference proteome</keyword>
<keyword evidence="1" id="KW-0812">Transmembrane</keyword>
<keyword evidence="1" id="KW-1133">Transmembrane helix</keyword>
<feature type="transmembrane region" description="Helical" evidence="1">
    <location>
        <begin position="123"/>
        <end position="142"/>
    </location>
</feature>
<sequence length="244" mass="28855">MVMPFNAIIVAIYYYYIINPVRRVIYIIIIEFNIIQKDLTIQLIYLLLLINIKSIFYSSFYRNINVFSFTIKLLTTLLLYFLNGIFIYYRQINGIGILFLIFIKSGRVIYFKKNIELFILNYYLQYKILISLYLNLSVFLSIRINRRLFLKEEMDSVIMIESQLKIFLIKVIVDIGYKRTSIISAIINFTVNSVIIKGVDSLKLKSNGIKIAVLRIELYRYCKMLGFKVVFLKGLYNLKLNLTV</sequence>
<keyword evidence="1" id="KW-0472">Membrane</keyword>